<keyword evidence="3" id="KW-1185">Reference proteome</keyword>
<organism evidence="2 3">
    <name type="scientific">Parafrankia irregularis</name>
    <dbReference type="NCBI Taxonomy" id="795642"/>
    <lineage>
        <taxon>Bacteria</taxon>
        <taxon>Bacillati</taxon>
        <taxon>Actinomycetota</taxon>
        <taxon>Actinomycetes</taxon>
        <taxon>Frankiales</taxon>
        <taxon>Frankiaceae</taxon>
        <taxon>Parafrankia</taxon>
    </lineage>
</organism>
<dbReference type="AlphaFoldDB" id="A0A0S4QUX7"/>
<gene>
    <name evidence="2" type="ORF">Ga0074812_12917</name>
</gene>
<reference evidence="3" key="1">
    <citation type="submission" date="2015-11" db="EMBL/GenBank/DDBJ databases">
        <authorList>
            <person name="Varghese N."/>
        </authorList>
    </citation>
    <scope>NUCLEOTIDE SEQUENCE [LARGE SCALE GENOMIC DNA]</scope>
    <source>
        <strain evidence="3">DSM 45899</strain>
    </source>
</reference>
<name>A0A0S4QUX7_9ACTN</name>
<dbReference type="EMBL" id="FAOZ01000029">
    <property type="protein sequence ID" value="CUU59547.1"/>
    <property type="molecule type" value="Genomic_DNA"/>
</dbReference>
<dbReference type="SUPFAM" id="SSF51735">
    <property type="entry name" value="NAD(P)-binding Rossmann-fold domains"/>
    <property type="match status" value="1"/>
</dbReference>
<evidence type="ECO:0000313" key="3">
    <source>
        <dbReference type="Proteomes" id="UP000198802"/>
    </source>
</evidence>
<dbReference type="Proteomes" id="UP000198802">
    <property type="component" value="Unassembled WGS sequence"/>
</dbReference>
<accession>A0A0S4QUX7</accession>
<sequence>MTEATRPVRVVQWTTGNVAKESIKAIIERPGLLELVGLFAFSKEKVGKDAGQLAGLDRDLGVTATDDVEALIALRPDCVIYMPLYPDVEHLTRLLRAGINVVSSAGFITGRAYGAESRAALDEAARAGNASLFGSGINPGFADYLAAVATGPCREVNYIRVTESFNIGLWAGDANQNELGWGRPAGDPGHADEIRKATAVFGDAVESIAHQLGLELDDIRCEVEFAHATTDADVPGRTVRAGSVAGIDARWIGSVAGTDLVEAQVRWTVAADIEPAWDIAMAYLMEVRGTPQINLRVEVLPADLTNLTMDDISAMGSMITALPVVNAIPAVVAARPGIVTYADLPTVASQLVVKR</sequence>
<dbReference type="Pfam" id="PF19328">
    <property type="entry name" value="DAP_DH_C"/>
    <property type="match status" value="1"/>
</dbReference>
<dbReference type="CDD" id="cd24146">
    <property type="entry name" value="nat-AmDH_N_like"/>
    <property type="match status" value="1"/>
</dbReference>
<dbReference type="RefSeq" id="WP_091283710.1">
    <property type="nucleotide sequence ID" value="NZ_FAOZ01000029.1"/>
</dbReference>
<feature type="domain" description="2,4-diaminopentanoate dehydrogenase C-terminal" evidence="1">
    <location>
        <begin position="145"/>
        <end position="348"/>
    </location>
</feature>
<evidence type="ECO:0000313" key="2">
    <source>
        <dbReference type="EMBL" id="CUU59547.1"/>
    </source>
</evidence>
<dbReference type="InterPro" id="IPR045760">
    <property type="entry name" value="DAP_DH_C"/>
</dbReference>
<dbReference type="Gene3D" id="3.40.50.720">
    <property type="entry name" value="NAD(P)-binding Rossmann-like Domain"/>
    <property type="match status" value="1"/>
</dbReference>
<evidence type="ECO:0000259" key="1">
    <source>
        <dbReference type="Pfam" id="PF19328"/>
    </source>
</evidence>
<proteinExistence type="predicted"/>
<dbReference type="InterPro" id="IPR036291">
    <property type="entry name" value="NAD(P)-bd_dom_sf"/>
</dbReference>
<protein>
    <recommendedName>
        <fullName evidence="1">2,4-diaminopentanoate dehydrogenase C-terminal domain-containing protein</fullName>
    </recommendedName>
</protein>